<dbReference type="InterPro" id="IPR037171">
    <property type="entry name" value="NagB/RpiA_transferase-like"/>
</dbReference>
<dbReference type="InterPro" id="IPR018356">
    <property type="entry name" value="Tscrpt_reg_HTH_DeoR_CS"/>
</dbReference>
<dbReference type="SMART" id="SM01134">
    <property type="entry name" value="DeoRC"/>
    <property type="match status" value="1"/>
</dbReference>
<dbReference type="InterPro" id="IPR036390">
    <property type="entry name" value="WH_DNA-bd_sf"/>
</dbReference>
<evidence type="ECO:0000256" key="3">
    <source>
        <dbReference type="ARBA" id="ARBA00023015"/>
    </source>
</evidence>
<proteinExistence type="predicted"/>
<organism evidence="8 9">
    <name type="scientific">Pseudolysinimonas kribbensis</name>
    <dbReference type="NCBI Taxonomy" id="433641"/>
    <lineage>
        <taxon>Bacteria</taxon>
        <taxon>Bacillati</taxon>
        <taxon>Actinomycetota</taxon>
        <taxon>Actinomycetes</taxon>
        <taxon>Micrococcales</taxon>
        <taxon>Microbacteriaceae</taxon>
        <taxon>Pseudolysinimonas</taxon>
    </lineage>
</organism>
<dbReference type="EMBL" id="BSVB01000001">
    <property type="protein sequence ID" value="GMA94516.1"/>
    <property type="molecule type" value="Genomic_DNA"/>
</dbReference>
<dbReference type="PROSITE" id="PS00894">
    <property type="entry name" value="HTH_DEOR_1"/>
    <property type="match status" value="1"/>
</dbReference>
<dbReference type="SUPFAM" id="SSF100950">
    <property type="entry name" value="NagB/RpiA/CoA transferase-like"/>
    <property type="match status" value="1"/>
</dbReference>
<keyword evidence="9" id="KW-1185">Reference proteome</keyword>
<evidence type="ECO:0000256" key="1">
    <source>
        <dbReference type="ARBA" id="ARBA00021390"/>
    </source>
</evidence>
<sequence>MRYTDAPARRDELLRRLQNDGYLSIAEVADELGVSEMTLRRDLRQLEADGLARRVPGGAAAPAGRVLPFAERDRRGGAVKGRLAAAVLAYVEASSTVALDAGTTIAPLARMLPAGTTIVSHSEPVVAATAARDDVDLVAIGGDYDRGTRSFTGPLAVAALERLSVDVAVLSAVAIDRDGLLCATSRDAELKPVLARIAHRRVLVAESSKLRARAHLRFARLDLLDQFVTDDDATEAELAPLRDAGVDVVVVARDAATASAPG</sequence>
<evidence type="ECO:0000256" key="5">
    <source>
        <dbReference type="ARBA" id="ARBA00023163"/>
    </source>
</evidence>
<dbReference type="RefSeq" id="WP_284253424.1">
    <property type="nucleotide sequence ID" value="NZ_BAAAQO010000002.1"/>
</dbReference>
<dbReference type="Gene3D" id="1.10.10.10">
    <property type="entry name" value="Winged helix-like DNA-binding domain superfamily/Winged helix DNA-binding domain"/>
    <property type="match status" value="1"/>
</dbReference>
<comment type="function">
    <text evidence="6">Repressor of the lactose catabolism operon. Galactose-6-phosphate is the inducer.</text>
</comment>
<dbReference type="Proteomes" id="UP001157034">
    <property type="component" value="Unassembled WGS sequence"/>
</dbReference>
<accession>A0ABQ6K486</accession>
<evidence type="ECO:0000256" key="6">
    <source>
        <dbReference type="ARBA" id="ARBA00024937"/>
    </source>
</evidence>
<dbReference type="InterPro" id="IPR001034">
    <property type="entry name" value="DeoR_HTH"/>
</dbReference>
<evidence type="ECO:0000259" key="7">
    <source>
        <dbReference type="PROSITE" id="PS51000"/>
    </source>
</evidence>
<dbReference type="PROSITE" id="PS51000">
    <property type="entry name" value="HTH_DEOR_2"/>
    <property type="match status" value="1"/>
</dbReference>
<comment type="caution">
    <text evidence="8">The sequence shown here is derived from an EMBL/GenBank/DDBJ whole genome shotgun (WGS) entry which is preliminary data.</text>
</comment>
<dbReference type="InterPro" id="IPR050313">
    <property type="entry name" value="Carb_Metab_HTH_regulators"/>
</dbReference>
<dbReference type="PANTHER" id="PTHR30363">
    <property type="entry name" value="HTH-TYPE TRANSCRIPTIONAL REGULATOR SRLR-RELATED"/>
    <property type="match status" value="1"/>
</dbReference>
<dbReference type="Pfam" id="PF08220">
    <property type="entry name" value="HTH_DeoR"/>
    <property type="match status" value="1"/>
</dbReference>
<evidence type="ECO:0000313" key="9">
    <source>
        <dbReference type="Proteomes" id="UP001157034"/>
    </source>
</evidence>
<dbReference type="SMART" id="SM00420">
    <property type="entry name" value="HTH_DEOR"/>
    <property type="match status" value="1"/>
</dbReference>
<keyword evidence="3" id="KW-0805">Transcription regulation</keyword>
<evidence type="ECO:0000256" key="2">
    <source>
        <dbReference type="ARBA" id="ARBA00022491"/>
    </source>
</evidence>
<dbReference type="InterPro" id="IPR036388">
    <property type="entry name" value="WH-like_DNA-bd_sf"/>
</dbReference>
<keyword evidence="5" id="KW-0804">Transcription</keyword>
<feature type="domain" description="HTH deoR-type" evidence="7">
    <location>
        <begin position="6"/>
        <end position="61"/>
    </location>
</feature>
<dbReference type="PANTHER" id="PTHR30363:SF4">
    <property type="entry name" value="GLYCEROL-3-PHOSPHATE REGULON REPRESSOR"/>
    <property type="match status" value="1"/>
</dbReference>
<dbReference type="SUPFAM" id="SSF46785">
    <property type="entry name" value="Winged helix' DNA-binding domain"/>
    <property type="match status" value="1"/>
</dbReference>
<evidence type="ECO:0000313" key="8">
    <source>
        <dbReference type="EMBL" id="GMA94516.1"/>
    </source>
</evidence>
<dbReference type="InterPro" id="IPR014036">
    <property type="entry name" value="DeoR-like_C"/>
</dbReference>
<protein>
    <recommendedName>
        <fullName evidence="1">Lactose phosphotransferase system repressor</fullName>
    </recommendedName>
</protein>
<name>A0ABQ6K486_9MICO</name>
<evidence type="ECO:0000256" key="4">
    <source>
        <dbReference type="ARBA" id="ARBA00023125"/>
    </source>
</evidence>
<gene>
    <name evidence="8" type="primary">fruR</name>
    <name evidence="8" type="ORF">GCM10025881_13400</name>
</gene>
<keyword evidence="2" id="KW-0678">Repressor</keyword>
<dbReference type="PRINTS" id="PR00037">
    <property type="entry name" value="HTHLACR"/>
</dbReference>
<keyword evidence="4" id="KW-0238">DNA-binding</keyword>
<dbReference type="Pfam" id="PF00455">
    <property type="entry name" value="DeoRC"/>
    <property type="match status" value="1"/>
</dbReference>
<reference evidence="9" key="1">
    <citation type="journal article" date="2019" name="Int. J. Syst. Evol. Microbiol.">
        <title>The Global Catalogue of Microorganisms (GCM) 10K type strain sequencing project: providing services to taxonomists for standard genome sequencing and annotation.</title>
        <authorList>
            <consortium name="The Broad Institute Genomics Platform"/>
            <consortium name="The Broad Institute Genome Sequencing Center for Infectious Disease"/>
            <person name="Wu L."/>
            <person name="Ma J."/>
        </authorList>
    </citation>
    <scope>NUCLEOTIDE SEQUENCE [LARGE SCALE GENOMIC DNA]</scope>
    <source>
        <strain evidence="9">NBRC 108894</strain>
    </source>
</reference>
<dbReference type="Gene3D" id="3.40.50.1360">
    <property type="match status" value="1"/>
</dbReference>